<dbReference type="Proteomes" id="UP000789595">
    <property type="component" value="Unassembled WGS sequence"/>
</dbReference>
<proteinExistence type="predicted"/>
<dbReference type="Pfam" id="PF03382">
    <property type="entry name" value="DUF285"/>
    <property type="match status" value="1"/>
</dbReference>
<protein>
    <recommendedName>
        <fullName evidence="4">BspA family leucine-rich repeat surface protein</fullName>
    </recommendedName>
</protein>
<gene>
    <name evidence="2" type="ORF">PECAL_1P32020</name>
</gene>
<organism evidence="2 3">
    <name type="scientific">Pelagomonas calceolata</name>
    <dbReference type="NCBI Taxonomy" id="35677"/>
    <lineage>
        <taxon>Eukaryota</taxon>
        <taxon>Sar</taxon>
        <taxon>Stramenopiles</taxon>
        <taxon>Ochrophyta</taxon>
        <taxon>Pelagophyceae</taxon>
        <taxon>Pelagomonadales</taxon>
        <taxon>Pelagomonadaceae</taxon>
        <taxon>Pelagomonas</taxon>
    </lineage>
</organism>
<feature type="region of interest" description="Disordered" evidence="1">
    <location>
        <begin position="113"/>
        <end position="136"/>
    </location>
</feature>
<reference evidence="2" key="1">
    <citation type="submission" date="2021-11" db="EMBL/GenBank/DDBJ databases">
        <authorList>
            <consortium name="Genoscope - CEA"/>
            <person name="William W."/>
        </authorList>
    </citation>
    <scope>NUCLEOTIDE SEQUENCE</scope>
</reference>
<comment type="caution">
    <text evidence="2">The sequence shown here is derived from an EMBL/GenBank/DDBJ whole genome shotgun (WGS) entry which is preliminary data.</text>
</comment>
<evidence type="ECO:0000313" key="2">
    <source>
        <dbReference type="EMBL" id="CAH0366696.1"/>
    </source>
</evidence>
<evidence type="ECO:0008006" key="4">
    <source>
        <dbReference type="Google" id="ProtNLM"/>
    </source>
</evidence>
<evidence type="ECO:0000313" key="3">
    <source>
        <dbReference type="Proteomes" id="UP000789595"/>
    </source>
</evidence>
<dbReference type="InterPro" id="IPR005046">
    <property type="entry name" value="DUF285"/>
</dbReference>
<dbReference type="AlphaFoldDB" id="A0A8J2SAN9"/>
<sequence>MHEMFKKASAFNQYIGGWAIQSVRNMWMMFQGASAFDQDLGWCVANKVKLNRAFDKTKCASTSCGAVQVADVADCPTPARKAEADRLRASRGVRARAEPPEVGAEARLAAARAAAARPHRPNEEAAPQGVPQEGHAGRGIEVVGGVDNARKDLSRLKANRQAIQQFRQFRKVHDQIRRENPRMRTGSITSE</sequence>
<name>A0A8J2SAN9_9STRA</name>
<dbReference type="EMBL" id="CAKKNE010000001">
    <property type="protein sequence ID" value="CAH0366696.1"/>
    <property type="molecule type" value="Genomic_DNA"/>
</dbReference>
<keyword evidence="3" id="KW-1185">Reference proteome</keyword>
<evidence type="ECO:0000256" key="1">
    <source>
        <dbReference type="SAM" id="MobiDB-lite"/>
    </source>
</evidence>
<accession>A0A8J2SAN9</accession>